<accession>A0A380RXT3</accession>
<dbReference type="AlphaFoldDB" id="A0A380RXT3"/>
<proteinExistence type="predicted"/>
<dbReference type="Proteomes" id="UP000255423">
    <property type="component" value="Unassembled WGS sequence"/>
</dbReference>
<protein>
    <recommendedName>
        <fullName evidence="3">DUF4116 domain-containing protein</fullName>
    </recommendedName>
</protein>
<evidence type="ECO:0000313" key="1">
    <source>
        <dbReference type="EMBL" id="SUQ19692.1"/>
    </source>
</evidence>
<organism evidence="1 2">
    <name type="scientific">Fibrobacter succinogenes</name>
    <name type="common">Bacteroides succinogenes</name>
    <dbReference type="NCBI Taxonomy" id="833"/>
    <lineage>
        <taxon>Bacteria</taxon>
        <taxon>Pseudomonadati</taxon>
        <taxon>Fibrobacterota</taxon>
        <taxon>Fibrobacteria</taxon>
        <taxon>Fibrobacterales</taxon>
        <taxon>Fibrobacteraceae</taxon>
        <taxon>Fibrobacter</taxon>
    </lineage>
</organism>
<evidence type="ECO:0000313" key="2">
    <source>
        <dbReference type="Proteomes" id="UP000255423"/>
    </source>
</evidence>
<sequence length="232" mass="26312">MQSWTEIKNIENPTEEQQLEAIKLNWYAISLIQNPTETVQKAAFEKNEQAILYVKCGPCEALKQALNAMDEVKFLVAFKAEPNLLKFITNPVLLKAAVSQDWRIVRKIDGASDDLWAEAVRQSADALKFIHNPGEKVLVAAVERDWKYIQEIEVPTAAVVVAAVKQDYHAFEYVSIRRRTEPVQLAAVRTDWRCIQYLQRASEKVQMEAVKASKDALKLIKNPAPAVKEFCA</sequence>
<name>A0A380RXT3_FIBSU</name>
<evidence type="ECO:0008006" key="3">
    <source>
        <dbReference type="Google" id="ProtNLM"/>
    </source>
</evidence>
<reference evidence="1 2" key="1">
    <citation type="submission" date="2017-08" db="EMBL/GenBank/DDBJ databases">
        <authorList>
            <person name="de Groot N.N."/>
        </authorList>
    </citation>
    <scope>NUCLEOTIDE SEQUENCE [LARGE SCALE GENOMIC DNA]</scope>
    <source>
        <strain evidence="1 2">HM2</strain>
    </source>
</reference>
<gene>
    <name evidence="1" type="ORF">SAMN05661053_0932</name>
</gene>
<dbReference type="RefSeq" id="WP_109572255.1">
    <property type="nucleotide sequence ID" value="NZ_UHJL01000001.1"/>
</dbReference>
<dbReference type="EMBL" id="UHJL01000001">
    <property type="protein sequence ID" value="SUQ19692.1"/>
    <property type="molecule type" value="Genomic_DNA"/>
</dbReference>